<evidence type="ECO:0000256" key="4">
    <source>
        <dbReference type="ARBA" id="ARBA00022842"/>
    </source>
</evidence>
<comment type="similarity">
    <text evidence="2 6">Belongs to the PanB family.</text>
</comment>
<reference evidence="10" key="1">
    <citation type="journal article" date="2020" name="ISME J.">
        <title>Gammaproteobacteria mediating utilization of methyl-, sulfur- and petroleum organic compounds in deep ocean hydrothermal plumes.</title>
        <authorList>
            <person name="Zhou Z."/>
            <person name="Liu Y."/>
            <person name="Pan J."/>
            <person name="Cron B.R."/>
            <person name="Toner B.M."/>
            <person name="Anantharaman K."/>
            <person name="Breier J.A."/>
            <person name="Dick G.J."/>
            <person name="Li M."/>
        </authorList>
    </citation>
    <scope>NUCLEOTIDE SEQUENCE</scope>
    <source>
        <strain evidence="10">SZUA-1435</strain>
    </source>
</reference>
<dbReference type="GO" id="GO:0005737">
    <property type="term" value="C:cytoplasm"/>
    <property type="evidence" value="ECO:0007669"/>
    <property type="project" value="UniProtKB-SubCell"/>
</dbReference>
<protein>
    <recommendedName>
        <fullName evidence="6">3-methyl-2-oxobutanoate hydroxymethyltransferase</fullName>
        <ecNumber evidence="6">2.1.2.11</ecNumber>
    </recommendedName>
    <alternativeName>
        <fullName evidence="6">Ketopantoate hydroxymethyltransferase</fullName>
        <shortName evidence="6">KPHMT</shortName>
    </alternativeName>
</protein>
<evidence type="ECO:0000256" key="1">
    <source>
        <dbReference type="ARBA" id="ARBA00005033"/>
    </source>
</evidence>
<feature type="binding site" evidence="6 9">
    <location>
        <position position="85"/>
    </location>
    <ligand>
        <name>Mg(2+)</name>
        <dbReference type="ChEBI" id="CHEBI:18420"/>
    </ligand>
</feature>
<dbReference type="SUPFAM" id="SSF51621">
    <property type="entry name" value="Phosphoenolpyruvate/pyruvate domain"/>
    <property type="match status" value="1"/>
</dbReference>
<keyword evidence="5 6" id="KW-0173">Coenzyme A biosynthesis</keyword>
<dbReference type="GO" id="GO:0008168">
    <property type="term" value="F:methyltransferase activity"/>
    <property type="evidence" value="ECO:0007669"/>
    <property type="project" value="UniProtKB-KW"/>
</dbReference>
<dbReference type="AlphaFoldDB" id="A0A832YY20"/>
<dbReference type="GO" id="GO:0032259">
    <property type="term" value="P:methylation"/>
    <property type="evidence" value="ECO:0007669"/>
    <property type="project" value="UniProtKB-KW"/>
</dbReference>
<dbReference type="FunFam" id="3.20.20.60:FF:000003">
    <property type="entry name" value="3-methyl-2-oxobutanoate hydroxymethyltransferase"/>
    <property type="match status" value="1"/>
</dbReference>
<sequence length="283" mass="31182">MRSKVTVRDFLKKKQCGERIVMVTAYDYVMARLVDMAGVDGILVGDSVAMTMLGLDSTVRIGMRTILHHLSAVSRAKPRALVVADMPFGSYEINPEDALRNAIKLVRHGAEAVKLEGGIEIFNVVERLVKAGIPVMGHIGLNPQRALVLGGYRLMGKDVDQAIKIVEDAKALEEAGVFAIVIEHTAAEVAAEVTKRVKVPTICIGSGPYCDGQILVLHDILGLSENPPYFAKVYRDLSKEIIDAVREFINEVRSGQFPSKQHYKSMRSEEYAKFIEKLSQSQS</sequence>
<keyword evidence="10" id="KW-0489">Methyltransferase</keyword>
<dbReference type="CDD" id="cd06557">
    <property type="entry name" value="KPHMT-like"/>
    <property type="match status" value="1"/>
</dbReference>
<comment type="pathway">
    <text evidence="6">Cofactor biosynthesis; coenzyme A biosynthesis.</text>
</comment>
<comment type="pathway">
    <text evidence="1">Cofactor biosynthesis; (R)-pantothenate biosynthesis; (R)-pantoate from 3-methyl-2-oxobutanoate: step 1/2.</text>
</comment>
<evidence type="ECO:0000313" key="10">
    <source>
        <dbReference type="EMBL" id="HIP57208.1"/>
    </source>
</evidence>
<name>A0A832YY20_9CREN</name>
<keyword evidence="3 6" id="KW-0808">Transferase</keyword>
<gene>
    <name evidence="6 10" type="primary">panB</name>
    <name evidence="10" type="ORF">EYH02_03960</name>
</gene>
<dbReference type="GO" id="GO:0000287">
    <property type="term" value="F:magnesium ion binding"/>
    <property type="evidence" value="ECO:0007669"/>
    <property type="project" value="TreeGrafter"/>
</dbReference>
<feature type="binding site" evidence="6 8">
    <location>
        <position position="85"/>
    </location>
    <ligand>
        <name>3-methyl-2-oxobutanoate</name>
        <dbReference type="ChEBI" id="CHEBI:11851"/>
    </ligand>
</feature>
<accession>A0A832YY20</accession>
<keyword evidence="4 6" id="KW-0460">Magnesium</keyword>
<feature type="binding site" evidence="6 8">
    <location>
        <begin position="46"/>
        <end position="47"/>
    </location>
    <ligand>
        <name>3-methyl-2-oxobutanoate</name>
        <dbReference type="ChEBI" id="CHEBI:11851"/>
    </ligand>
</feature>
<dbReference type="EC" id="2.1.2.11" evidence="6"/>
<evidence type="ECO:0000256" key="3">
    <source>
        <dbReference type="ARBA" id="ARBA00022679"/>
    </source>
</evidence>
<dbReference type="NCBIfam" id="TIGR00222">
    <property type="entry name" value="panB"/>
    <property type="match status" value="1"/>
</dbReference>
<dbReference type="InterPro" id="IPR040442">
    <property type="entry name" value="Pyrv_kinase-like_dom_sf"/>
</dbReference>
<evidence type="ECO:0000256" key="2">
    <source>
        <dbReference type="ARBA" id="ARBA00008676"/>
    </source>
</evidence>
<dbReference type="PANTHER" id="PTHR20881">
    <property type="entry name" value="3-METHYL-2-OXOBUTANOATE HYDROXYMETHYLTRANSFERASE"/>
    <property type="match status" value="1"/>
</dbReference>
<proteinExistence type="inferred from homology"/>
<dbReference type="NCBIfam" id="NF001452">
    <property type="entry name" value="PRK00311.1"/>
    <property type="match status" value="1"/>
</dbReference>
<dbReference type="InterPro" id="IPR015813">
    <property type="entry name" value="Pyrv/PenolPyrv_kinase-like_dom"/>
</dbReference>
<evidence type="ECO:0000256" key="8">
    <source>
        <dbReference type="PIRSR" id="PIRSR000388-2"/>
    </source>
</evidence>
<comment type="subcellular location">
    <subcellularLocation>
        <location evidence="6">Cytoplasm</location>
    </subcellularLocation>
</comment>
<comment type="caution">
    <text evidence="10">The sequence shown here is derived from an EMBL/GenBank/DDBJ whole genome shotgun (WGS) entry which is preliminary data.</text>
</comment>
<dbReference type="EMBL" id="DQTV01000074">
    <property type="protein sequence ID" value="HIP57208.1"/>
    <property type="molecule type" value="Genomic_DNA"/>
</dbReference>
<keyword evidence="6 9" id="KW-0479">Metal-binding</keyword>
<dbReference type="InterPro" id="IPR003700">
    <property type="entry name" value="Pantoate_hydroxy_MeTrfase"/>
</dbReference>
<dbReference type="Gene3D" id="3.20.20.60">
    <property type="entry name" value="Phosphoenolpyruvate-binding domains"/>
    <property type="match status" value="1"/>
</dbReference>
<feature type="binding site" evidence="6 8">
    <location>
        <position position="114"/>
    </location>
    <ligand>
        <name>3-methyl-2-oxobutanoate</name>
        <dbReference type="ChEBI" id="CHEBI:11851"/>
    </ligand>
</feature>
<feature type="binding site" evidence="6 9">
    <location>
        <position position="46"/>
    </location>
    <ligand>
        <name>Mg(2+)</name>
        <dbReference type="ChEBI" id="CHEBI:18420"/>
    </ligand>
</feature>
<evidence type="ECO:0000256" key="9">
    <source>
        <dbReference type="PIRSR" id="PIRSR000388-3"/>
    </source>
</evidence>
<keyword evidence="6" id="KW-0963">Cytoplasm</keyword>
<comment type="cofactor">
    <cofactor evidence="6 9">
        <name>Mg(2+)</name>
        <dbReference type="ChEBI" id="CHEBI:18420"/>
    </cofactor>
    <text evidence="6 9">Binds 1 Mg(2+) ion per subunit.</text>
</comment>
<dbReference type="PANTHER" id="PTHR20881:SF0">
    <property type="entry name" value="3-METHYL-2-OXOBUTANOATE HYDROXYMETHYLTRANSFERASE"/>
    <property type="match status" value="1"/>
</dbReference>
<comment type="function">
    <text evidence="6">Catalyzes the reversible reaction in which hydroxymethyl group from 5,10-methylenetetrahydrofolate is transferred onto alpha-ketoisovalerate to form ketopantoate.</text>
</comment>
<dbReference type="HAMAP" id="MF_00156">
    <property type="entry name" value="PanB"/>
    <property type="match status" value="1"/>
</dbReference>
<evidence type="ECO:0000256" key="6">
    <source>
        <dbReference type="HAMAP-Rule" id="MF_00156"/>
    </source>
</evidence>
<feature type="binding site" evidence="6 9">
    <location>
        <position position="116"/>
    </location>
    <ligand>
        <name>Mg(2+)</name>
        <dbReference type="ChEBI" id="CHEBI:18420"/>
    </ligand>
</feature>
<dbReference type="PIRSF" id="PIRSF000388">
    <property type="entry name" value="Pantoate_hydroxy_MeTrfase"/>
    <property type="match status" value="1"/>
</dbReference>
<dbReference type="Proteomes" id="UP000605805">
    <property type="component" value="Unassembled WGS sequence"/>
</dbReference>
<dbReference type="Pfam" id="PF02548">
    <property type="entry name" value="Pantoate_transf"/>
    <property type="match status" value="1"/>
</dbReference>
<feature type="active site" description="Proton acceptor" evidence="6 7">
    <location>
        <position position="183"/>
    </location>
</feature>
<dbReference type="GO" id="GO:0015937">
    <property type="term" value="P:coenzyme A biosynthetic process"/>
    <property type="evidence" value="ECO:0007669"/>
    <property type="project" value="UniProtKB-UniRule"/>
</dbReference>
<evidence type="ECO:0000256" key="7">
    <source>
        <dbReference type="PIRSR" id="PIRSR000388-1"/>
    </source>
</evidence>
<organism evidence="10 11">
    <name type="scientific">Ignisphaera aggregans</name>
    <dbReference type="NCBI Taxonomy" id="334771"/>
    <lineage>
        <taxon>Archaea</taxon>
        <taxon>Thermoproteota</taxon>
        <taxon>Thermoprotei</taxon>
        <taxon>Desulfurococcales</taxon>
        <taxon>Desulfurococcaceae</taxon>
        <taxon>Ignisphaera</taxon>
    </lineage>
</organism>
<comment type="subunit">
    <text evidence="6">Homodecamer; pentamer of dimers.</text>
</comment>
<dbReference type="GO" id="GO:0015940">
    <property type="term" value="P:pantothenate biosynthetic process"/>
    <property type="evidence" value="ECO:0007669"/>
    <property type="project" value="UniProtKB-UniRule"/>
</dbReference>
<dbReference type="GO" id="GO:0003864">
    <property type="term" value="F:3-methyl-2-oxobutanoate hydroxymethyltransferase activity"/>
    <property type="evidence" value="ECO:0007669"/>
    <property type="project" value="UniProtKB-UniRule"/>
</dbReference>
<comment type="catalytic activity">
    <reaction evidence="6">
        <text>(6R)-5,10-methylene-5,6,7,8-tetrahydrofolate + 3-methyl-2-oxobutanoate + H2O = 2-dehydropantoate + (6S)-5,6,7,8-tetrahydrofolate</text>
        <dbReference type="Rhea" id="RHEA:11824"/>
        <dbReference type="ChEBI" id="CHEBI:11561"/>
        <dbReference type="ChEBI" id="CHEBI:11851"/>
        <dbReference type="ChEBI" id="CHEBI:15377"/>
        <dbReference type="ChEBI" id="CHEBI:15636"/>
        <dbReference type="ChEBI" id="CHEBI:57453"/>
        <dbReference type="EC" id="2.1.2.11"/>
    </reaction>
</comment>
<evidence type="ECO:0000313" key="11">
    <source>
        <dbReference type="Proteomes" id="UP000605805"/>
    </source>
</evidence>
<dbReference type="UniPathway" id="UPA00241"/>
<evidence type="ECO:0000256" key="5">
    <source>
        <dbReference type="ARBA" id="ARBA00022993"/>
    </source>
</evidence>